<comment type="caution">
    <text evidence="2">The sequence shown here is derived from an EMBL/GenBank/DDBJ whole genome shotgun (WGS) entry which is preliminary data.</text>
</comment>
<keyword evidence="3" id="KW-1185">Reference proteome</keyword>
<evidence type="ECO:0000313" key="3">
    <source>
        <dbReference type="Proteomes" id="UP000593575"/>
    </source>
</evidence>
<dbReference type="Proteomes" id="UP000593575">
    <property type="component" value="Unassembled WGS sequence"/>
</dbReference>
<dbReference type="AlphaFoldDB" id="A0A7J9IIQ3"/>
<name>A0A7J9IIQ3_9ROSI</name>
<evidence type="ECO:0000313" key="2">
    <source>
        <dbReference type="EMBL" id="MBA0821723.1"/>
    </source>
</evidence>
<evidence type="ECO:0000256" key="1">
    <source>
        <dbReference type="SAM" id="MobiDB-lite"/>
    </source>
</evidence>
<gene>
    <name evidence="2" type="ORF">Goarm_018563</name>
</gene>
<feature type="compositionally biased region" description="Polar residues" evidence="1">
    <location>
        <begin position="239"/>
        <end position="251"/>
    </location>
</feature>
<reference evidence="2 3" key="1">
    <citation type="journal article" date="2019" name="Genome Biol. Evol.">
        <title>Insights into the evolution of the New World diploid cottons (Gossypium, subgenus Houzingenia) based on genome sequencing.</title>
        <authorList>
            <person name="Grover C.E."/>
            <person name="Arick M.A. 2nd"/>
            <person name="Thrash A."/>
            <person name="Conover J.L."/>
            <person name="Sanders W.S."/>
            <person name="Peterson D.G."/>
            <person name="Frelichowski J.E."/>
            <person name="Scheffler J.A."/>
            <person name="Scheffler B.E."/>
            <person name="Wendel J.F."/>
        </authorList>
    </citation>
    <scope>NUCLEOTIDE SEQUENCE [LARGE SCALE GENOMIC DNA]</scope>
    <source>
        <strain evidence="2">6</strain>
        <tissue evidence="2">Leaf</tissue>
    </source>
</reference>
<sequence length="260" mass="29232">MQMQTSFTGKKMSGTKNLFQRLFVTPWKQHKPSSDSSIPVLENIVLYKSTFENNIKLGTITFENNVGMGIELVRESGRDEYHNNLSFTWSKKSYKVTLLIFGTCVVMVRTRGGDRSSGSGHGRPDSDFLRYLEDRVINTPVEAKTYPCITNKTICMQKGPIMCEVGWAQLARLHGGHGLELEEVLTNGANTQSVLPAEFAWPHRAIDELRLILVGKRVEPTNYFYTFCKLKPRSWSSKSTGIQEGSTSTPINIVGADESW</sequence>
<dbReference type="EMBL" id="JABFAE010000001">
    <property type="protein sequence ID" value="MBA0821723.1"/>
    <property type="molecule type" value="Genomic_DNA"/>
</dbReference>
<protein>
    <submittedName>
        <fullName evidence="2">Uncharacterized protein</fullName>
    </submittedName>
</protein>
<accession>A0A7J9IIQ3</accession>
<organism evidence="2 3">
    <name type="scientific">Gossypium armourianum</name>
    <dbReference type="NCBI Taxonomy" id="34283"/>
    <lineage>
        <taxon>Eukaryota</taxon>
        <taxon>Viridiplantae</taxon>
        <taxon>Streptophyta</taxon>
        <taxon>Embryophyta</taxon>
        <taxon>Tracheophyta</taxon>
        <taxon>Spermatophyta</taxon>
        <taxon>Magnoliopsida</taxon>
        <taxon>eudicotyledons</taxon>
        <taxon>Gunneridae</taxon>
        <taxon>Pentapetalae</taxon>
        <taxon>rosids</taxon>
        <taxon>malvids</taxon>
        <taxon>Malvales</taxon>
        <taxon>Malvaceae</taxon>
        <taxon>Malvoideae</taxon>
        <taxon>Gossypium</taxon>
    </lineage>
</organism>
<proteinExistence type="predicted"/>
<feature type="region of interest" description="Disordered" evidence="1">
    <location>
        <begin position="239"/>
        <end position="260"/>
    </location>
</feature>